<dbReference type="EMBL" id="CP017708">
    <property type="protein sequence ID" value="AOY81452.1"/>
    <property type="molecule type" value="Genomic_DNA"/>
</dbReference>
<accession>A0A1D9G1F0</accession>
<gene>
    <name evidence="2" type="ORF">BJP36_17570</name>
</gene>
<evidence type="ECO:0000313" key="3">
    <source>
        <dbReference type="Proteomes" id="UP000176944"/>
    </source>
</evidence>
<proteinExistence type="predicted"/>
<evidence type="ECO:0000256" key="1">
    <source>
        <dbReference type="SAM" id="Phobius"/>
    </source>
</evidence>
<reference evidence="3" key="1">
    <citation type="submission" date="2016-10" db="EMBL/GenBank/DDBJ databases">
        <title>Comparative genomics uncovers the prolific and rare metabolic potential of the cyanobacterial genus Moorea.</title>
        <authorList>
            <person name="Leao T."/>
            <person name="Castelao G."/>
            <person name="Korobeynikov A."/>
            <person name="Monroe E.A."/>
            <person name="Podell S."/>
            <person name="Glukhov E."/>
            <person name="Allen E."/>
            <person name="Gerwick W.H."/>
            <person name="Gerwick L."/>
        </authorList>
    </citation>
    <scope>NUCLEOTIDE SEQUENCE [LARGE SCALE GENOMIC DNA]</scope>
    <source>
        <strain evidence="3">JHB</strain>
    </source>
</reference>
<organism evidence="2 3">
    <name type="scientific">Moorena producens (strain JHB)</name>
    <dbReference type="NCBI Taxonomy" id="1454205"/>
    <lineage>
        <taxon>Bacteria</taxon>
        <taxon>Bacillati</taxon>
        <taxon>Cyanobacteriota</taxon>
        <taxon>Cyanophyceae</taxon>
        <taxon>Coleofasciculales</taxon>
        <taxon>Coleofasciculaceae</taxon>
        <taxon>Moorena</taxon>
    </lineage>
</organism>
<dbReference type="AlphaFoldDB" id="A0A1D9G1F0"/>
<keyword evidence="1" id="KW-0812">Transmembrane</keyword>
<feature type="transmembrane region" description="Helical" evidence="1">
    <location>
        <begin position="20"/>
        <end position="38"/>
    </location>
</feature>
<keyword evidence="1" id="KW-1133">Transmembrane helix</keyword>
<evidence type="ECO:0000313" key="2">
    <source>
        <dbReference type="EMBL" id="AOY81452.1"/>
    </source>
</evidence>
<sequence>MLLKVSRVSVGYRLLIKWWQPQTMLPIIFLTVLAKYIHLKREFMDKKMIYPISHVHAQTMTLSVTNHTNGIKSN</sequence>
<protein>
    <submittedName>
        <fullName evidence="2">Uncharacterized protein</fullName>
    </submittedName>
</protein>
<name>A0A1D9G1F0_MOOP1</name>
<dbReference type="Proteomes" id="UP000176944">
    <property type="component" value="Chromosome"/>
</dbReference>
<keyword evidence="1" id="KW-0472">Membrane</keyword>